<feature type="domain" description="ABC transmembrane type-2" evidence="6">
    <location>
        <begin position="27"/>
        <end position="253"/>
    </location>
</feature>
<protein>
    <recommendedName>
        <fullName evidence="5">Transport permease protein</fullName>
    </recommendedName>
</protein>
<gene>
    <name evidence="7" type="ORF">A2678_02600</name>
</gene>
<keyword evidence="4 5" id="KW-0472">Membrane</keyword>
<dbReference type="InterPro" id="IPR013525">
    <property type="entry name" value="ABC2_TM"/>
</dbReference>
<dbReference type="Pfam" id="PF01061">
    <property type="entry name" value="ABC2_membrane"/>
    <property type="match status" value="1"/>
</dbReference>
<dbReference type="PANTHER" id="PTHR43332:SF2">
    <property type="entry name" value="INNER MEMBRANE TRANSPORT PERMEASE YADH"/>
    <property type="match status" value="1"/>
</dbReference>
<feature type="transmembrane region" description="Helical" evidence="5">
    <location>
        <begin position="171"/>
        <end position="191"/>
    </location>
</feature>
<dbReference type="PRINTS" id="PR00164">
    <property type="entry name" value="ABC2TRNSPORT"/>
</dbReference>
<dbReference type="PROSITE" id="PS51012">
    <property type="entry name" value="ABC_TM2"/>
    <property type="match status" value="1"/>
</dbReference>
<dbReference type="AlphaFoldDB" id="A0A1F6CIX0"/>
<accession>A0A1F6CIX0</accession>
<feature type="transmembrane region" description="Helical" evidence="5">
    <location>
        <begin position="29"/>
        <end position="47"/>
    </location>
</feature>
<feature type="transmembrane region" description="Helical" evidence="5">
    <location>
        <begin position="106"/>
        <end position="135"/>
    </location>
</feature>
<dbReference type="GO" id="GO:0140359">
    <property type="term" value="F:ABC-type transporter activity"/>
    <property type="evidence" value="ECO:0007669"/>
    <property type="project" value="InterPro"/>
</dbReference>
<evidence type="ECO:0000256" key="3">
    <source>
        <dbReference type="ARBA" id="ARBA00022989"/>
    </source>
</evidence>
<keyword evidence="2 5" id="KW-0812">Transmembrane</keyword>
<feature type="transmembrane region" description="Helical" evidence="5">
    <location>
        <begin position="226"/>
        <end position="250"/>
    </location>
</feature>
<proteinExistence type="inferred from homology"/>
<evidence type="ECO:0000259" key="6">
    <source>
        <dbReference type="PROSITE" id="PS51012"/>
    </source>
</evidence>
<dbReference type="NCBIfam" id="NF011648">
    <property type="entry name" value="PRK15066.1"/>
    <property type="match status" value="1"/>
</dbReference>
<dbReference type="STRING" id="1798481.A2678_02600"/>
<dbReference type="EMBL" id="MFKU01000006">
    <property type="protein sequence ID" value="OGG48930.1"/>
    <property type="molecule type" value="Genomic_DNA"/>
</dbReference>
<comment type="subcellular location">
    <subcellularLocation>
        <location evidence="5">Cell membrane</location>
        <topology evidence="5">Multi-pass membrane protein</topology>
    </subcellularLocation>
    <subcellularLocation>
        <location evidence="1">Membrane</location>
        <topology evidence="1">Multi-pass membrane protein</topology>
    </subcellularLocation>
</comment>
<dbReference type="PIRSF" id="PIRSF006648">
    <property type="entry name" value="DrrB"/>
    <property type="match status" value="1"/>
</dbReference>
<dbReference type="InterPro" id="IPR047817">
    <property type="entry name" value="ABC2_TM_bact-type"/>
</dbReference>
<organism evidence="7 8">
    <name type="scientific">Candidatus Kaiserbacteria bacterium RIFCSPHIGHO2_01_FULL_53_31</name>
    <dbReference type="NCBI Taxonomy" id="1798481"/>
    <lineage>
        <taxon>Bacteria</taxon>
        <taxon>Candidatus Kaiseribacteriota</taxon>
    </lineage>
</organism>
<evidence type="ECO:0000256" key="2">
    <source>
        <dbReference type="ARBA" id="ARBA00022692"/>
    </source>
</evidence>
<keyword evidence="3 5" id="KW-1133">Transmembrane helix</keyword>
<dbReference type="GO" id="GO:0043190">
    <property type="term" value="C:ATP-binding cassette (ABC) transporter complex"/>
    <property type="evidence" value="ECO:0007669"/>
    <property type="project" value="InterPro"/>
</dbReference>
<evidence type="ECO:0000256" key="1">
    <source>
        <dbReference type="ARBA" id="ARBA00004141"/>
    </source>
</evidence>
<feature type="transmembrane region" description="Helical" evidence="5">
    <location>
        <begin position="59"/>
        <end position="86"/>
    </location>
</feature>
<feature type="transmembrane region" description="Helical" evidence="5">
    <location>
        <begin position="142"/>
        <end position="165"/>
    </location>
</feature>
<keyword evidence="5" id="KW-1003">Cell membrane</keyword>
<dbReference type="PANTHER" id="PTHR43332">
    <property type="entry name" value="INNER MEMBRANE TRANSPORT PERMEASE YADH-RELATED"/>
    <property type="match status" value="1"/>
</dbReference>
<dbReference type="Proteomes" id="UP000178815">
    <property type="component" value="Unassembled WGS sequence"/>
</dbReference>
<dbReference type="InterPro" id="IPR052522">
    <property type="entry name" value="ABC-2_transport_permease"/>
</dbReference>
<dbReference type="InterPro" id="IPR000412">
    <property type="entry name" value="ABC_2_transport"/>
</dbReference>
<name>A0A1F6CIX0_9BACT</name>
<reference evidence="7 8" key="1">
    <citation type="journal article" date="2016" name="Nat. Commun.">
        <title>Thousands of microbial genomes shed light on interconnected biogeochemical processes in an aquifer system.</title>
        <authorList>
            <person name="Anantharaman K."/>
            <person name="Brown C.T."/>
            <person name="Hug L.A."/>
            <person name="Sharon I."/>
            <person name="Castelle C.J."/>
            <person name="Probst A.J."/>
            <person name="Thomas B.C."/>
            <person name="Singh A."/>
            <person name="Wilkins M.J."/>
            <person name="Karaoz U."/>
            <person name="Brodie E.L."/>
            <person name="Williams K.H."/>
            <person name="Hubbard S.S."/>
            <person name="Banfield J.F."/>
        </authorList>
    </citation>
    <scope>NUCLEOTIDE SEQUENCE [LARGE SCALE GENOMIC DNA]</scope>
</reference>
<comment type="caution">
    <text evidence="7">The sequence shown here is derived from an EMBL/GenBank/DDBJ whole genome shotgun (WGS) entry which is preliminary data.</text>
</comment>
<evidence type="ECO:0000313" key="8">
    <source>
        <dbReference type="Proteomes" id="UP000178815"/>
    </source>
</evidence>
<evidence type="ECO:0000313" key="7">
    <source>
        <dbReference type="EMBL" id="OGG48930.1"/>
    </source>
</evidence>
<evidence type="ECO:0000256" key="5">
    <source>
        <dbReference type="RuleBase" id="RU361157"/>
    </source>
</evidence>
<comment type="similarity">
    <text evidence="5">Belongs to the ABC-2 integral membrane protein family.</text>
</comment>
<sequence length="258" mass="28189">MSFDKQLVALYTILRKGVVRILRIWPQTLLPSIVTSVLYFAVFGNILGSRIGNFNGVPYILFVVPGLVMLAVITNAYMDVATTFFVSKFFSRNIDEILVSPTPSLIIISGYILSGVVRGTAVGILVLLVSLFFALPSIAHPLVAILFLILSSLVFALAGLINGIYAKNFDGISIVPTFVLTPFVYLGGVFYSIKSLPPSWQTVSLFNPIFYIINGFRYGFLGTSDVSPLTCVAVLLGLMLVLLGANWYFIRTGLGLRQ</sequence>
<evidence type="ECO:0000256" key="4">
    <source>
        <dbReference type="ARBA" id="ARBA00023136"/>
    </source>
</evidence>
<keyword evidence="5" id="KW-0813">Transport</keyword>